<name>A0A193QGY2_SODGM</name>
<gene>
    <name evidence="1" type="ORF">SGGMMB4_01129</name>
</gene>
<proteinExistence type="predicted"/>
<protein>
    <submittedName>
        <fullName evidence="1">Uncharacterized protein</fullName>
    </submittedName>
</protein>
<evidence type="ECO:0000313" key="2">
    <source>
        <dbReference type="Proteomes" id="UP000245838"/>
    </source>
</evidence>
<evidence type="ECO:0000313" key="1">
    <source>
        <dbReference type="EMBL" id="CRL44180.1"/>
    </source>
</evidence>
<reference evidence="1 2" key="1">
    <citation type="submission" date="2015-05" db="EMBL/GenBank/DDBJ databases">
        <authorList>
            <person name="Goodhead I."/>
        </authorList>
    </citation>
    <scope>NUCLEOTIDE SEQUENCE [LARGE SCALE GENOMIC DNA]</scope>
    <source>
        <strain evidence="2">morsitans</strain>
    </source>
</reference>
<dbReference type="AlphaFoldDB" id="A0A193QGY2"/>
<dbReference type="Gene3D" id="3.20.20.80">
    <property type="entry name" value="Glycosidases"/>
    <property type="match status" value="1"/>
</dbReference>
<organism evidence="1 2">
    <name type="scientific">Sodalis glossinidius (strain morsitans)</name>
    <dbReference type="NCBI Taxonomy" id="343509"/>
    <lineage>
        <taxon>Bacteria</taxon>
        <taxon>Pseudomonadati</taxon>
        <taxon>Pseudomonadota</taxon>
        <taxon>Gammaproteobacteria</taxon>
        <taxon>Enterobacterales</taxon>
        <taxon>Bruguierivoracaceae</taxon>
        <taxon>Sodalis</taxon>
    </lineage>
</organism>
<sequence length="161" mass="17541">MTMAPYLLLDNAFNVGAFAAQHGLSSLSFWSLNRDNPSNLDYVDSESSNNPEQRVTGEYTRSFLAGALNVLLPTLPDVLQVVDTHMKTQPVDITSSPHWRAKEIEASVASALPPSTPAVEEPAPARLRGTLFRPGKARSPSSPLHAPSYHHQPPILTFLIT</sequence>
<dbReference type="Proteomes" id="UP000245838">
    <property type="component" value="Chromosome sggmmb4_Chromosome"/>
</dbReference>
<dbReference type="EMBL" id="LN854557">
    <property type="protein sequence ID" value="CRL44180.1"/>
    <property type="molecule type" value="Genomic_DNA"/>
</dbReference>
<accession>A0A193QGY2</accession>